<keyword evidence="1" id="KW-1133">Transmembrane helix</keyword>
<dbReference type="Proteomes" id="UP000264313">
    <property type="component" value="Unassembled WGS sequence"/>
</dbReference>
<comment type="caution">
    <text evidence="2">The sequence shown here is derived from an EMBL/GenBank/DDBJ whole genome shotgun (WGS) entry which is preliminary data.</text>
</comment>
<gene>
    <name evidence="2" type="ORF">DCW48_06155</name>
</gene>
<feature type="transmembrane region" description="Helical" evidence="1">
    <location>
        <begin position="84"/>
        <end position="110"/>
    </location>
</feature>
<evidence type="ECO:0000313" key="2">
    <source>
        <dbReference type="EMBL" id="HBA09171.1"/>
    </source>
</evidence>
<sequence length="161" mass="18696">MKKHYFATTPKLLGYFGLLPFIVPTVFLFFDHTHFDMWRHFLLTYGAIILSFVGALHWSFAMLLHELPINKQRWSFLWSIVPSLVAWISLSIPKFHGFILLTVFFAIALIRDKHLFNNVDLPAWYMPLRRNLTVAAMTCLLIAAYLMNGKQYSALPASFTL</sequence>
<keyword evidence="1" id="KW-0472">Membrane</keyword>
<dbReference type="Pfam" id="PF11911">
    <property type="entry name" value="DUF3429"/>
    <property type="match status" value="1"/>
</dbReference>
<proteinExistence type="predicted"/>
<reference evidence="2 3" key="1">
    <citation type="journal article" date="2018" name="Nat. Biotechnol.">
        <title>A standardized bacterial taxonomy based on genome phylogeny substantially revises the tree of life.</title>
        <authorList>
            <person name="Parks D.H."/>
            <person name="Chuvochina M."/>
            <person name="Waite D.W."/>
            <person name="Rinke C."/>
            <person name="Skarshewski A."/>
            <person name="Chaumeil P.A."/>
            <person name="Hugenholtz P."/>
        </authorList>
    </citation>
    <scope>NUCLEOTIDE SEQUENCE [LARGE SCALE GENOMIC DNA]</scope>
    <source>
        <strain evidence="2">UBA9958</strain>
    </source>
</reference>
<dbReference type="PANTHER" id="PTHR15887">
    <property type="entry name" value="TRANSMEMBRANE PROTEIN 69"/>
    <property type="match status" value="1"/>
</dbReference>
<protein>
    <submittedName>
        <fullName evidence="2">DUF3429 domain-containing protein</fullName>
    </submittedName>
</protein>
<dbReference type="PANTHER" id="PTHR15887:SF1">
    <property type="entry name" value="TRANSMEMBRANE PROTEIN 69"/>
    <property type="match status" value="1"/>
</dbReference>
<name>A0A351RAV0_9PROT</name>
<organism evidence="2 3">
    <name type="scientific">Methylotenera mobilis</name>
    <dbReference type="NCBI Taxonomy" id="359408"/>
    <lineage>
        <taxon>Bacteria</taxon>
        <taxon>Pseudomonadati</taxon>
        <taxon>Pseudomonadota</taxon>
        <taxon>Betaproteobacteria</taxon>
        <taxon>Nitrosomonadales</taxon>
        <taxon>Methylophilaceae</taxon>
        <taxon>Methylotenera</taxon>
    </lineage>
</organism>
<accession>A0A351RAV0</accession>
<keyword evidence="1" id="KW-0812">Transmembrane</keyword>
<dbReference type="InterPro" id="IPR021836">
    <property type="entry name" value="DUF3429"/>
</dbReference>
<feature type="transmembrane region" description="Helical" evidence="1">
    <location>
        <begin position="42"/>
        <end position="64"/>
    </location>
</feature>
<dbReference type="STRING" id="1132855.GCA_000384255_02637"/>
<dbReference type="EMBL" id="DNAA01000151">
    <property type="protein sequence ID" value="HBA09171.1"/>
    <property type="molecule type" value="Genomic_DNA"/>
</dbReference>
<evidence type="ECO:0000256" key="1">
    <source>
        <dbReference type="SAM" id="Phobius"/>
    </source>
</evidence>
<feature type="transmembrane region" description="Helical" evidence="1">
    <location>
        <begin position="131"/>
        <end position="148"/>
    </location>
</feature>
<feature type="transmembrane region" description="Helical" evidence="1">
    <location>
        <begin position="12"/>
        <end position="30"/>
    </location>
</feature>
<evidence type="ECO:0000313" key="3">
    <source>
        <dbReference type="Proteomes" id="UP000264313"/>
    </source>
</evidence>
<dbReference type="AlphaFoldDB" id="A0A351RAV0"/>